<keyword evidence="3" id="KW-0472">Membrane</keyword>
<feature type="region of interest" description="Disordered" evidence="2">
    <location>
        <begin position="59"/>
        <end position="122"/>
    </location>
</feature>
<name>A0A2C9XQC8_9ENTE</name>
<accession>A0A2C9XQC8</accession>
<feature type="coiled-coil region" evidence="1">
    <location>
        <begin position="180"/>
        <end position="221"/>
    </location>
</feature>
<dbReference type="EMBL" id="NGMO01000001">
    <property type="protein sequence ID" value="OTP12359.1"/>
    <property type="molecule type" value="Genomic_DNA"/>
</dbReference>
<dbReference type="AlphaFoldDB" id="A0A2C9XQC8"/>
<proteinExistence type="predicted"/>
<organism evidence="4 5">
    <name type="scientific">Candidatus Enterococcus wittei</name>
    <dbReference type="NCBI Taxonomy" id="1987383"/>
    <lineage>
        <taxon>Bacteria</taxon>
        <taxon>Bacillati</taxon>
        <taxon>Bacillota</taxon>
        <taxon>Bacilli</taxon>
        <taxon>Lactobacillales</taxon>
        <taxon>Enterococcaceae</taxon>
        <taxon>Enterococcus</taxon>
    </lineage>
</organism>
<gene>
    <name evidence="4" type="ORF">A5844_000592</name>
</gene>
<evidence type="ECO:0000256" key="1">
    <source>
        <dbReference type="SAM" id="Coils"/>
    </source>
</evidence>
<evidence type="ECO:0000256" key="2">
    <source>
        <dbReference type="SAM" id="MobiDB-lite"/>
    </source>
</evidence>
<feature type="compositionally biased region" description="Low complexity" evidence="2">
    <location>
        <begin position="62"/>
        <end position="77"/>
    </location>
</feature>
<feature type="compositionally biased region" description="Basic and acidic residues" evidence="2">
    <location>
        <begin position="78"/>
        <end position="119"/>
    </location>
</feature>
<feature type="transmembrane region" description="Helical" evidence="3">
    <location>
        <begin position="37"/>
        <end position="56"/>
    </location>
</feature>
<evidence type="ECO:0000256" key="3">
    <source>
        <dbReference type="SAM" id="Phobius"/>
    </source>
</evidence>
<protein>
    <submittedName>
        <fullName evidence="4">Uncharacterized protein</fullName>
    </submittedName>
</protein>
<dbReference type="RefSeq" id="WP_086283774.1">
    <property type="nucleotide sequence ID" value="NZ_NGMO01000001.1"/>
</dbReference>
<feature type="transmembrane region" description="Helical" evidence="3">
    <location>
        <begin position="6"/>
        <end position="25"/>
    </location>
</feature>
<reference evidence="4 5" key="1">
    <citation type="submission" date="2017-05" db="EMBL/GenBank/DDBJ databases">
        <title>The Genome Sequence of Enterococcus sp. 10A9_DIV0425.</title>
        <authorList>
            <consortium name="The Broad Institute Genomics Platform"/>
            <consortium name="The Broad Institute Genomic Center for Infectious Diseases"/>
            <person name="Earl A."/>
            <person name="Manson A."/>
            <person name="Schwartman J."/>
            <person name="Gilmore M."/>
            <person name="Abouelleil A."/>
            <person name="Cao P."/>
            <person name="Chapman S."/>
            <person name="Cusick C."/>
            <person name="Shea T."/>
            <person name="Young S."/>
            <person name="Neafsey D."/>
            <person name="Nusbaum C."/>
            <person name="Birren B."/>
        </authorList>
    </citation>
    <scope>NUCLEOTIDE SEQUENCE [LARGE SCALE GENOMIC DNA]</scope>
    <source>
        <strain evidence="4 5">10A9_DIV0425</strain>
    </source>
</reference>
<sequence length="264" mass="29194">MSIFLTLIGFFGFLFGIGFLVYSFFSKKKRSKKKISIGILATFVIMVIGIALAPPVTEQAETSITKSTTSSTVLDTSSESREKDKAEKALKKEQKAREETEKKLQEEQKTREEAEKKLQEINQKTSTAETLLVQAETNPTRDNYNSALSAIQSIPGGNPNLSARLANVDSTIKATEAAQIAEQQRQQEIAQEQARQVAAQAEQQRQAQEQANQAAQQQNTQQTILVTRTGAKYHVRKCGNGTYTPATLEEAQSRGLTPCEKCFN</sequence>
<evidence type="ECO:0000313" key="4">
    <source>
        <dbReference type="EMBL" id="OTP12359.1"/>
    </source>
</evidence>
<keyword evidence="1" id="KW-0175">Coiled coil</keyword>
<keyword evidence="3" id="KW-0812">Transmembrane</keyword>
<keyword evidence="3" id="KW-1133">Transmembrane helix</keyword>
<keyword evidence="5" id="KW-1185">Reference proteome</keyword>
<comment type="caution">
    <text evidence="4">The sequence shown here is derived from an EMBL/GenBank/DDBJ whole genome shotgun (WGS) entry which is preliminary data.</text>
</comment>
<evidence type="ECO:0000313" key="5">
    <source>
        <dbReference type="Proteomes" id="UP000194933"/>
    </source>
</evidence>
<dbReference type="STRING" id="1987383.A5844_000592"/>
<dbReference type="Proteomes" id="UP000194933">
    <property type="component" value="Unassembled WGS sequence"/>
</dbReference>